<feature type="transmembrane region" description="Helical" evidence="1">
    <location>
        <begin position="279"/>
        <end position="296"/>
    </location>
</feature>
<evidence type="ECO:0000313" key="4">
    <source>
        <dbReference type="EMBL" id="CAL8129564.1"/>
    </source>
</evidence>
<keyword evidence="1" id="KW-0812">Transmembrane</keyword>
<name>A0ABP1RKP3_9HEXA</name>
<organism evidence="4 5">
    <name type="scientific">Orchesella dallaii</name>
    <dbReference type="NCBI Taxonomy" id="48710"/>
    <lineage>
        <taxon>Eukaryota</taxon>
        <taxon>Metazoa</taxon>
        <taxon>Ecdysozoa</taxon>
        <taxon>Arthropoda</taxon>
        <taxon>Hexapoda</taxon>
        <taxon>Collembola</taxon>
        <taxon>Entomobryomorpha</taxon>
        <taxon>Entomobryoidea</taxon>
        <taxon>Orchesellidae</taxon>
        <taxon>Orchesellinae</taxon>
        <taxon>Orchesella</taxon>
    </lineage>
</organism>
<feature type="domain" description="Thioredoxin" evidence="3">
    <location>
        <begin position="145"/>
        <end position="251"/>
    </location>
</feature>
<keyword evidence="5" id="KW-1185">Reference proteome</keyword>
<evidence type="ECO:0000256" key="1">
    <source>
        <dbReference type="SAM" id="Phobius"/>
    </source>
</evidence>
<dbReference type="InterPro" id="IPR036249">
    <property type="entry name" value="Thioredoxin-like_sf"/>
</dbReference>
<dbReference type="Pfam" id="PF00085">
    <property type="entry name" value="Thioredoxin"/>
    <property type="match status" value="1"/>
</dbReference>
<dbReference type="InterPro" id="IPR042418">
    <property type="entry name" value="TXNDC15"/>
</dbReference>
<proteinExistence type="predicted"/>
<keyword evidence="1" id="KW-1133">Transmembrane helix</keyword>
<accession>A0ABP1RKP3</accession>
<feature type="signal peptide" evidence="2">
    <location>
        <begin position="1"/>
        <end position="23"/>
    </location>
</feature>
<dbReference type="EMBL" id="CAXLJM020000078">
    <property type="protein sequence ID" value="CAL8129564.1"/>
    <property type="molecule type" value="Genomic_DNA"/>
</dbReference>
<dbReference type="PROSITE" id="PS51352">
    <property type="entry name" value="THIOREDOXIN_2"/>
    <property type="match status" value="1"/>
</dbReference>
<sequence length="331" mass="36890">MRFKWCLGGCLVLLFFTTAIVSGDPDEKTDDTAYEADGVEEVSIEAVDVDEQTKPPTSFRHGRSAASYFDRILRPSSKILTDNSTAIATVYPADGGGNFTVGGNATEGGNGTNSRYLRVKVACSELFPMNSTHVGTVEIVNMTHLLQGILVSNPTIKTRSTPSNCTVVFFYTYWCPWSAKAAPHFNALPRAFRNIRFAAVDSYIYPAINTYFGVLSVPTVVLFYNGKTLAKFNDTTFNVNQFAEFISTFTDQKPGIRLNVTSADFQGPIPSVIIKGHDWYLYLSWFFILACFVYYISKTALWHRVLELVQNSWREAEAVSSVPPAQHFHQD</sequence>
<dbReference type="Proteomes" id="UP001642540">
    <property type="component" value="Unassembled WGS sequence"/>
</dbReference>
<protein>
    <recommendedName>
        <fullName evidence="3">Thioredoxin domain-containing protein</fullName>
    </recommendedName>
</protein>
<evidence type="ECO:0000259" key="3">
    <source>
        <dbReference type="PROSITE" id="PS51352"/>
    </source>
</evidence>
<dbReference type="PANTHER" id="PTHR14684:SF2">
    <property type="entry name" value="THIOREDOXIN DOMAIN-CONTAINING PROTEIN 15"/>
    <property type="match status" value="1"/>
</dbReference>
<dbReference type="InterPro" id="IPR013766">
    <property type="entry name" value="Thioredoxin_domain"/>
</dbReference>
<keyword evidence="2" id="KW-0732">Signal</keyword>
<evidence type="ECO:0000313" key="5">
    <source>
        <dbReference type="Proteomes" id="UP001642540"/>
    </source>
</evidence>
<keyword evidence="1" id="KW-0472">Membrane</keyword>
<feature type="chain" id="PRO_5045712956" description="Thioredoxin domain-containing protein" evidence="2">
    <location>
        <begin position="24"/>
        <end position="331"/>
    </location>
</feature>
<evidence type="ECO:0000256" key="2">
    <source>
        <dbReference type="SAM" id="SignalP"/>
    </source>
</evidence>
<comment type="caution">
    <text evidence="4">The sequence shown here is derived from an EMBL/GenBank/DDBJ whole genome shotgun (WGS) entry which is preliminary data.</text>
</comment>
<dbReference type="SUPFAM" id="SSF52833">
    <property type="entry name" value="Thioredoxin-like"/>
    <property type="match status" value="1"/>
</dbReference>
<gene>
    <name evidence="4" type="ORF">ODALV1_LOCUS23286</name>
</gene>
<reference evidence="4 5" key="1">
    <citation type="submission" date="2024-08" db="EMBL/GenBank/DDBJ databases">
        <authorList>
            <person name="Cucini C."/>
            <person name="Frati F."/>
        </authorList>
    </citation>
    <scope>NUCLEOTIDE SEQUENCE [LARGE SCALE GENOMIC DNA]</scope>
</reference>
<dbReference type="Gene3D" id="3.40.30.10">
    <property type="entry name" value="Glutaredoxin"/>
    <property type="match status" value="1"/>
</dbReference>
<dbReference type="PANTHER" id="PTHR14684">
    <property type="entry name" value="THIOREDOXIN DOMAIN-CONTAINING PROTEIN 15"/>
    <property type="match status" value="1"/>
</dbReference>